<dbReference type="Pfam" id="PF03544">
    <property type="entry name" value="TonB_C"/>
    <property type="match status" value="1"/>
</dbReference>
<evidence type="ECO:0000259" key="7">
    <source>
        <dbReference type="PROSITE" id="PS52015"/>
    </source>
</evidence>
<dbReference type="InterPro" id="IPR006260">
    <property type="entry name" value="TonB/TolA_C"/>
</dbReference>
<evidence type="ECO:0000256" key="2">
    <source>
        <dbReference type="ARBA" id="ARBA00022692"/>
    </source>
</evidence>
<protein>
    <submittedName>
        <fullName evidence="8">Outer membrane transport energization protein TonB</fullName>
    </submittedName>
</protein>
<feature type="domain" description="TonB C-terminal" evidence="7">
    <location>
        <begin position="258"/>
        <end position="345"/>
    </location>
</feature>
<evidence type="ECO:0000256" key="5">
    <source>
        <dbReference type="SAM" id="MobiDB-lite"/>
    </source>
</evidence>
<evidence type="ECO:0000313" key="9">
    <source>
        <dbReference type="Proteomes" id="UP000015346"/>
    </source>
</evidence>
<accession>S9R788</accession>
<dbReference type="RefSeq" id="WP_021096302.1">
    <property type="nucleotide sequence ID" value="NZ_KE557318.1"/>
</dbReference>
<feature type="region of interest" description="Disordered" evidence="5">
    <location>
        <begin position="72"/>
        <end position="107"/>
    </location>
</feature>
<evidence type="ECO:0000256" key="1">
    <source>
        <dbReference type="ARBA" id="ARBA00004167"/>
    </source>
</evidence>
<feature type="compositionally biased region" description="Low complexity" evidence="5">
    <location>
        <begin position="240"/>
        <end position="263"/>
    </location>
</feature>
<dbReference type="GO" id="GO:0055085">
    <property type="term" value="P:transmembrane transport"/>
    <property type="evidence" value="ECO:0007669"/>
    <property type="project" value="InterPro"/>
</dbReference>
<proteinExistence type="predicted"/>
<dbReference type="Proteomes" id="UP000015346">
    <property type="component" value="Unassembled WGS sequence"/>
</dbReference>
<name>S9R788_9RHOB</name>
<dbReference type="InterPro" id="IPR037682">
    <property type="entry name" value="TonB_C"/>
</dbReference>
<feature type="signal peptide" evidence="6">
    <location>
        <begin position="1"/>
        <end position="22"/>
    </location>
</feature>
<dbReference type="STRING" id="1123069.ruthe_00159"/>
<keyword evidence="2" id="KW-0812">Transmembrane</keyword>
<dbReference type="EMBL" id="AOLV01000002">
    <property type="protein sequence ID" value="EPX87757.1"/>
    <property type="molecule type" value="Genomic_DNA"/>
</dbReference>
<comment type="caution">
    <text evidence="8">The sequence shown here is derived from an EMBL/GenBank/DDBJ whole genome shotgun (WGS) entry which is preliminary data.</text>
</comment>
<dbReference type="AlphaFoldDB" id="S9R788"/>
<dbReference type="Gene3D" id="3.30.1150.10">
    <property type="match status" value="1"/>
</dbReference>
<feature type="compositionally biased region" description="Low complexity" evidence="5">
    <location>
        <begin position="98"/>
        <end position="107"/>
    </location>
</feature>
<dbReference type="GO" id="GO:0016020">
    <property type="term" value="C:membrane"/>
    <property type="evidence" value="ECO:0007669"/>
    <property type="project" value="UniProtKB-SubCell"/>
</dbReference>
<feature type="compositionally biased region" description="Pro residues" evidence="5">
    <location>
        <begin position="79"/>
        <end position="97"/>
    </location>
</feature>
<dbReference type="NCBIfam" id="TIGR01352">
    <property type="entry name" value="tonB_Cterm"/>
    <property type="match status" value="1"/>
</dbReference>
<keyword evidence="3" id="KW-1133">Transmembrane helix</keyword>
<dbReference type="SUPFAM" id="SSF74653">
    <property type="entry name" value="TolA/TonB C-terminal domain"/>
    <property type="match status" value="1"/>
</dbReference>
<evidence type="ECO:0000256" key="6">
    <source>
        <dbReference type="SAM" id="SignalP"/>
    </source>
</evidence>
<dbReference type="PROSITE" id="PS52015">
    <property type="entry name" value="TONB_CTD"/>
    <property type="match status" value="1"/>
</dbReference>
<evidence type="ECO:0000256" key="3">
    <source>
        <dbReference type="ARBA" id="ARBA00022989"/>
    </source>
</evidence>
<keyword evidence="9" id="KW-1185">Reference proteome</keyword>
<comment type="subcellular location">
    <subcellularLocation>
        <location evidence="1">Membrane</location>
        <topology evidence="1">Single-pass membrane protein</topology>
    </subcellularLocation>
</comment>
<organism evidence="8 9">
    <name type="scientific">Rubellimicrobium thermophilum DSM 16684</name>
    <dbReference type="NCBI Taxonomy" id="1123069"/>
    <lineage>
        <taxon>Bacteria</taxon>
        <taxon>Pseudomonadati</taxon>
        <taxon>Pseudomonadota</taxon>
        <taxon>Alphaproteobacteria</taxon>
        <taxon>Rhodobacterales</taxon>
        <taxon>Roseobacteraceae</taxon>
        <taxon>Rubellimicrobium</taxon>
    </lineage>
</organism>
<feature type="chain" id="PRO_5004568516" evidence="6">
    <location>
        <begin position="23"/>
        <end position="345"/>
    </location>
</feature>
<feature type="region of interest" description="Disordered" evidence="5">
    <location>
        <begin position="133"/>
        <end position="265"/>
    </location>
</feature>
<dbReference type="HOGENOM" id="CLU_069773_0_0_5"/>
<keyword evidence="6" id="KW-0732">Signal</keyword>
<evidence type="ECO:0000313" key="8">
    <source>
        <dbReference type="EMBL" id="EPX87757.1"/>
    </source>
</evidence>
<gene>
    <name evidence="8" type="ORF">ruthe_00159</name>
</gene>
<evidence type="ECO:0000256" key="4">
    <source>
        <dbReference type="ARBA" id="ARBA00023136"/>
    </source>
</evidence>
<sequence>MSRARMLAGGGLALTLSAALHAAGLSWAYRLPDRPMMGGGGDAAPAALGHAFADFAAGVSAVRPDAAAAVDPLDRSAPRPVPVQPSPVQPDSSPPVAPADMPAVEPAGAAPAGIAEPIVPQPPALPQIAAADLASHARPDDPAAPTEPPLATSAPPAARPVTPDETISPVPDELLTGDAAMAEAPVSSLRPVARPSPERRAAVTRSDPPAPRTQQPATPPASPGNAEADARRGSPDGSETGQAAATGSPSATAAEAGNAAATNYPGEVLRQITRLRRPPAPARGRVLVVFTIAPSGALASVSVASSSGAPELDRIALEHVQRAAPFPPPPAGALTTFSFEFVGRP</sequence>
<reference evidence="8 9" key="1">
    <citation type="journal article" date="2013" name="Stand. Genomic Sci.">
        <title>Genome sequence of the reddish-pigmented Rubellimicrobium thermophilum type strain (DSM 16684(T)), a member of the Roseobacter clade.</title>
        <authorList>
            <person name="Fiebig A."/>
            <person name="Riedel T."/>
            <person name="Gronow S."/>
            <person name="Petersen J."/>
            <person name="Klenk H.P."/>
            <person name="Goker M."/>
        </authorList>
    </citation>
    <scope>NUCLEOTIDE SEQUENCE [LARGE SCALE GENOMIC DNA]</scope>
    <source>
        <strain evidence="8 9">DSM 16684</strain>
    </source>
</reference>
<keyword evidence="4" id="KW-0472">Membrane</keyword>